<dbReference type="CDD" id="cd06233">
    <property type="entry name" value="M14-like"/>
    <property type="match status" value="1"/>
</dbReference>
<evidence type="ECO:0000313" key="1">
    <source>
        <dbReference type="EMBL" id="KWV56368.1"/>
    </source>
</evidence>
<gene>
    <name evidence="1" type="ORF">AS156_00065</name>
</gene>
<evidence type="ECO:0000313" key="2">
    <source>
        <dbReference type="Proteomes" id="UP000057737"/>
    </source>
</evidence>
<reference evidence="1 2" key="1">
    <citation type="submission" date="2015-11" db="EMBL/GenBank/DDBJ databases">
        <title>Draft Genome Sequence of the Strain BR 10303 (Bradyrhizobium sp.) isolated from nodules of Centrolobium paraense.</title>
        <authorList>
            <person name="Zelli J.E."/>
            <person name="Simoes-Araujo J.L."/>
            <person name="Barauna A.C."/>
            <person name="Silva K."/>
        </authorList>
    </citation>
    <scope>NUCLEOTIDE SEQUENCE [LARGE SCALE GENOMIC DNA]</scope>
    <source>
        <strain evidence="1 2">BR 10303</strain>
    </source>
</reference>
<dbReference type="AlphaFoldDB" id="A0A109JWI4"/>
<dbReference type="Gene3D" id="3.40.630.10">
    <property type="entry name" value="Zn peptidases"/>
    <property type="match status" value="1"/>
</dbReference>
<organism evidence="1 2">
    <name type="scientific">Bradyrhizobium macuxiense</name>
    <dbReference type="NCBI Taxonomy" id="1755647"/>
    <lineage>
        <taxon>Bacteria</taxon>
        <taxon>Pseudomonadati</taxon>
        <taxon>Pseudomonadota</taxon>
        <taxon>Alphaproteobacteria</taxon>
        <taxon>Hyphomicrobiales</taxon>
        <taxon>Nitrobacteraceae</taxon>
        <taxon>Bradyrhizobium</taxon>
    </lineage>
</organism>
<name>A0A109JWI4_9BRAD</name>
<dbReference type="Pfam" id="PF10994">
    <property type="entry name" value="DUF2817"/>
    <property type="match status" value="1"/>
</dbReference>
<keyword evidence="2" id="KW-1185">Reference proteome</keyword>
<dbReference type="Proteomes" id="UP000057737">
    <property type="component" value="Unassembled WGS sequence"/>
</dbReference>
<proteinExistence type="predicted"/>
<dbReference type="RefSeq" id="WP_160331102.1">
    <property type="nucleotide sequence ID" value="NZ_LNCU01000050.1"/>
</dbReference>
<evidence type="ECO:0008006" key="3">
    <source>
        <dbReference type="Google" id="ProtNLM"/>
    </source>
</evidence>
<protein>
    <recommendedName>
        <fullName evidence="3">DUF2817 domain-containing protein</fullName>
    </recommendedName>
</protein>
<dbReference type="InterPro" id="IPR021259">
    <property type="entry name" value="DUF2817"/>
</dbReference>
<dbReference type="SUPFAM" id="SSF53187">
    <property type="entry name" value="Zn-dependent exopeptidases"/>
    <property type="match status" value="1"/>
</dbReference>
<dbReference type="EMBL" id="LNCU01000050">
    <property type="protein sequence ID" value="KWV56368.1"/>
    <property type="molecule type" value="Genomic_DNA"/>
</dbReference>
<accession>A0A109JWI4</accession>
<dbReference type="OrthoDB" id="4014363at2"/>
<comment type="caution">
    <text evidence="1">The sequence shown here is derived from an EMBL/GenBank/DDBJ whole genome shotgun (WGS) entry which is preliminary data.</text>
</comment>
<sequence length="360" mass="38655">MESFSADYSQARMKFVEAAKAQDGYVQRIGHPARGPDGAELSMDIAWFGDRSASKVLVTFSGVHGVEAFFGSGVQIEWMRRGENRRLPQDAAALLVHAVNPYGFAWLRRANENNVDLNRNWIDFDGPLPVNAQYEEIAQDLCPSDWSPEAQAGAGVRLSRWRQRNGDRALMQAVMGGQWCHPDGLSYGGAAPSWSRKVLTDVLKSHLAGAAHVAIVDFHTGLGPHGYAEPIIHRRRDDPGFVRTRSWIGAAATSIYGGGSVSAEISGDALSAIQALFPKTVVDAVALECGVQAPDKVGAALRADNWLHAHGDPTAPEAAGVKKLIREAFHSDSLDWQGMALGQGLAACRAALGGLSLPLD</sequence>